<sequence length="92" mass="10756">MALDYATNLENQEENHPVNQEDHGIRGKFKKKLKLLSEAILDNIEYHADNFRNDLREKDRELRGGFARRVARYQGPALLSLPMMIELHPRAK</sequence>
<gene>
    <name evidence="2" type="ORF">FBEOM_3008</name>
</gene>
<dbReference type="EMBL" id="PVQB02000111">
    <property type="protein sequence ID" value="KAF4343028.1"/>
    <property type="molecule type" value="Genomic_DNA"/>
</dbReference>
<comment type="caution">
    <text evidence="2">The sequence shown here is derived from an EMBL/GenBank/DDBJ whole genome shotgun (WGS) entry which is preliminary data.</text>
</comment>
<reference evidence="2" key="1">
    <citation type="journal article" date="2017" name="Mycologia">
        <title>Fusarium algeriense, sp. nov., a novel toxigenic crown rot pathogen of durum wheat from Algeria is nested in the Fusarium burgessii species complex.</title>
        <authorList>
            <person name="Laraba I."/>
            <person name="Keddad A."/>
            <person name="Boureghda H."/>
            <person name="Abdallah N."/>
            <person name="Vaughan M.M."/>
            <person name="Proctor R.H."/>
            <person name="Busman M."/>
            <person name="O'Donnell K."/>
        </authorList>
    </citation>
    <scope>NUCLEOTIDE SEQUENCE</scope>
    <source>
        <strain evidence="2">NRRL 25174</strain>
    </source>
</reference>
<feature type="region of interest" description="Disordered" evidence="1">
    <location>
        <begin position="1"/>
        <end position="23"/>
    </location>
</feature>
<dbReference type="AlphaFoldDB" id="A0A9P5AQS8"/>
<evidence type="ECO:0000313" key="3">
    <source>
        <dbReference type="Proteomes" id="UP000730481"/>
    </source>
</evidence>
<organism evidence="2 3">
    <name type="scientific">Fusarium beomiforme</name>
    <dbReference type="NCBI Taxonomy" id="44412"/>
    <lineage>
        <taxon>Eukaryota</taxon>
        <taxon>Fungi</taxon>
        <taxon>Dikarya</taxon>
        <taxon>Ascomycota</taxon>
        <taxon>Pezizomycotina</taxon>
        <taxon>Sordariomycetes</taxon>
        <taxon>Hypocreomycetidae</taxon>
        <taxon>Hypocreales</taxon>
        <taxon>Nectriaceae</taxon>
        <taxon>Fusarium</taxon>
        <taxon>Fusarium burgessii species complex</taxon>
    </lineage>
</organism>
<evidence type="ECO:0000256" key="1">
    <source>
        <dbReference type="SAM" id="MobiDB-lite"/>
    </source>
</evidence>
<proteinExistence type="predicted"/>
<evidence type="ECO:0000313" key="2">
    <source>
        <dbReference type="EMBL" id="KAF4343028.1"/>
    </source>
</evidence>
<dbReference type="Proteomes" id="UP000730481">
    <property type="component" value="Unassembled WGS sequence"/>
</dbReference>
<accession>A0A9P5AQS8</accession>
<feature type="compositionally biased region" description="Basic and acidic residues" evidence="1">
    <location>
        <begin position="13"/>
        <end position="23"/>
    </location>
</feature>
<protein>
    <submittedName>
        <fullName evidence="2">Uncharacterized protein</fullName>
    </submittedName>
</protein>
<keyword evidence="3" id="KW-1185">Reference proteome</keyword>
<reference evidence="2" key="2">
    <citation type="submission" date="2020-02" db="EMBL/GenBank/DDBJ databases">
        <title>Identification and distribution of gene clusters putatively required for synthesis of sphingolipid metabolism inhibitors in phylogenetically diverse species of the filamentous fungus Fusarium.</title>
        <authorList>
            <person name="Kim H.-S."/>
            <person name="Busman M."/>
            <person name="Brown D.W."/>
            <person name="Divon H."/>
            <person name="Uhlig S."/>
            <person name="Proctor R.H."/>
        </authorList>
    </citation>
    <scope>NUCLEOTIDE SEQUENCE</scope>
    <source>
        <strain evidence="2">NRRL 25174</strain>
    </source>
</reference>
<name>A0A9P5AQS8_9HYPO</name>